<evidence type="ECO:0000313" key="2">
    <source>
        <dbReference type="Proteomes" id="UP000790709"/>
    </source>
</evidence>
<comment type="caution">
    <text evidence="1">The sequence shown here is derived from an EMBL/GenBank/DDBJ whole genome shotgun (WGS) entry which is preliminary data.</text>
</comment>
<proteinExistence type="predicted"/>
<evidence type="ECO:0000313" key="1">
    <source>
        <dbReference type="EMBL" id="KAH7918918.1"/>
    </source>
</evidence>
<organism evidence="1 2">
    <name type="scientific">Leucogyrophana mollusca</name>
    <dbReference type="NCBI Taxonomy" id="85980"/>
    <lineage>
        <taxon>Eukaryota</taxon>
        <taxon>Fungi</taxon>
        <taxon>Dikarya</taxon>
        <taxon>Basidiomycota</taxon>
        <taxon>Agaricomycotina</taxon>
        <taxon>Agaricomycetes</taxon>
        <taxon>Agaricomycetidae</taxon>
        <taxon>Boletales</taxon>
        <taxon>Boletales incertae sedis</taxon>
        <taxon>Leucogyrophana</taxon>
    </lineage>
</organism>
<keyword evidence="2" id="KW-1185">Reference proteome</keyword>
<sequence length="195" mass="21949">MMEICLPLKEPAYHLSSKKNSIPVGNMKTRSRQVFLSGLAIRTPYAADLEIPLHPHSRLSPFNLATAALSLVHGTQLTSATFEGQGTRVHMKNVFNNREHWSFVPFDFTATVCVPISSNNGGRSWNISKMVGPLAIEKKPEPDYPTEFLVATDRADYTAELSIQTRRVLDQKRSEFRIRNVGERERFGTAGVQQY</sequence>
<name>A0ACB8B1C5_9AGAM</name>
<protein>
    <submittedName>
        <fullName evidence="1">Uncharacterized protein</fullName>
    </submittedName>
</protein>
<dbReference type="Proteomes" id="UP000790709">
    <property type="component" value="Unassembled WGS sequence"/>
</dbReference>
<accession>A0ACB8B1C5</accession>
<reference evidence="1" key="1">
    <citation type="journal article" date="2021" name="New Phytol.">
        <title>Evolutionary innovations through gain and loss of genes in the ectomycorrhizal Boletales.</title>
        <authorList>
            <person name="Wu G."/>
            <person name="Miyauchi S."/>
            <person name="Morin E."/>
            <person name="Kuo A."/>
            <person name="Drula E."/>
            <person name="Varga T."/>
            <person name="Kohler A."/>
            <person name="Feng B."/>
            <person name="Cao Y."/>
            <person name="Lipzen A."/>
            <person name="Daum C."/>
            <person name="Hundley H."/>
            <person name="Pangilinan J."/>
            <person name="Johnson J."/>
            <person name="Barry K."/>
            <person name="LaButti K."/>
            <person name="Ng V."/>
            <person name="Ahrendt S."/>
            <person name="Min B."/>
            <person name="Choi I.G."/>
            <person name="Park H."/>
            <person name="Plett J.M."/>
            <person name="Magnuson J."/>
            <person name="Spatafora J.W."/>
            <person name="Nagy L.G."/>
            <person name="Henrissat B."/>
            <person name="Grigoriev I.V."/>
            <person name="Yang Z.L."/>
            <person name="Xu J."/>
            <person name="Martin F.M."/>
        </authorList>
    </citation>
    <scope>NUCLEOTIDE SEQUENCE</scope>
    <source>
        <strain evidence="1">KUC20120723A-06</strain>
    </source>
</reference>
<gene>
    <name evidence="1" type="ORF">BV22DRAFT_1051424</name>
</gene>
<dbReference type="EMBL" id="MU266717">
    <property type="protein sequence ID" value="KAH7918918.1"/>
    <property type="molecule type" value="Genomic_DNA"/>
</dbReference>